<evidence type="ECO:0000256" key="3">
    <source>
        <dbReference type="SAM" id="MobiDB-lite"/>
    </source>
</evidence>
<evidence type="ECO:0000259" key="4">
    <source>
        <dbReference type="Pfam" id="PF13359"/>
    </source>
</evidence>
<dbReference type="GO" id="GO:0046872">
    <property type="term" value="F:metal ion binding"/>
    <property type="evidence" value="ECO:0007669"/>
    <property type="project" value="UniProtKB-KW"/>
</dbReference>
<evidence type="ECO:0000256" key="2">
    <source>
        <dbReference type="ARBA" id="ARBA00022723"/>
    </source>
</evidence>
<dbReference type="Pfam" id="PF13359">
    <property type="entry name" value="DDE_Tnp_4"/>
    <property type="match status" value="1"/>
</dbReference>
<dbReference type="Proteomes" id="UP000645217">
    <property type="component" value="Unassembled WGS sequence"/>
</dbReference>
<feature type="region of interest" description="Disordered" evidence="3">
    <location>
        <begin position="81"/>
        <end position="102"/>
    </location>
</feature>
<name>A0A917QSR4_9ACTN</name>
<reference evidence="5" key="2">
    <citation type="submission" date="2020-09" db="EMBL/GenBank/DDBJ databases">
        <authorList>
            <person name="Sun Q."/>
            <person name="Ohkuma M."/>
        </authorList>
    </citation>
    <scope>NUCLEOTIDE SEQUENCE</scope>
    <source>
        <strain evidence="5">JCM 13064</strain>
    </source>
</reference>
<reference evidence="5" key="1">
    <citation type="journal article" date="2014" name="Int. J. Syst. Evol. Microbiol.">
        <title>Complete genome sequence of Corynebacterium casei LMG S-19264T (=DSM 44701T), isolated from a smear-ripened cheese.</title>
        <authorList>
            <consortium name="US DOE Joint Genome Institute (JGI-PGF)"/>
            <person name="Walter F."/>
            <person name="Albersmeier A."/>
            <person name="Kalinowski J."/>
            <person name="Ruckert C."/>
        </authorList>
    </citation>
    <scope>NUCLEOTIDE SEQUENCE</scope>
    <source>
        <strain evidence="5">JCM 13064</strain>
    </source>
</reference>
<proteinExistence type="predicted"/>
<dbReference type="InterPro" id="IPR027806">
    <property type="entry name" value="HARBI1_dom"/>
</dbReference>
<accession>A0A917QSR4</accession>
<dbReference type="AlphaFoldDB" id="A0A917QSR4"/>
<gene>
    <name evidence="5" type="ORF">GCM10007964_07150</name>
</gene>
<feature type="domain" description="DDE Tnp4" evidence="4">
    <location>
        <begin position="48"/>
        <end position="134"/>
    </location>
</feature>
<comment type="caution">
    <text evidence="5">The sequence shown here is derived from an EMBL/GenBank/DDBJ whole genome shotgun (WGS) entry which is preliminary data.</text>
</comment>
<evidence type="ECO:0000256" key="1">
    <source>
        <dbReference type="ARBA" id="ARBA00001968"/>
    </source>
</evidence>
<sequence>MGVGGTDRDTDRQTTPFGNEVDLRPFLAAIDRIQACQIPPLTARTLTESIAHRDQSSCRAGILTLTDKGYQGSGATVVITPYKPASQKHANRSHAKLRGPDERANSHLRSWRILRKLRCCPNKAGRLVKAIAVL</sequence>
<keyword evidence="2" id="KW-0479">Metal-binding</keyword>
<keyword evidence="6" id="KW-1185">Reference proteome</keyword>
<protein>
    <recommendedName>
        <fullName evidence="4">DDE Tnp4 domain-containing protein</fullName>
    </recommendedName>
</protein>
<evidence type="ECO:0000313" key="6">
    <source>
        <dbReference type="Proteomes" id="UP000645217"/>
    </source>
</evidence>
<dbReference type="EMBL" id="BMNT01000003">
    <property type="protein sequence ID" value="GGK66685.1"/>
    <property type="molecule type" value="Genomic_DNA"/>
</dbReference>
<organism evidence="5 6">
    <name type="scientific">Sphaerisporangium melleum</name>
    <dbReference type="NCBI Taxonomy" id="321316"/>
    <lineage>
        <taxon>Bacteria</taxon>
        <taxon>Bacillati</taxon>
        <taxon>Actinomycetota</taxon>
        <taxon>Actinomycetes</taxon>
        <taxon>Streptosporangiales</taxon>
        <taxon>Streptosporangiaceae</taxon>
        <taxon>Sphaerisporangium</taxon>
    </lineage>
</organism>
<comment type="cofactor">
    <cofactor evidence="1">
        <name>a divalent metal cation</name>
        <dbReference type="ChEBI" id="CHEBI:60240"/>
    </cofactor>
</comment>
<evidence type="ECO:0000313" key="5">
    <source>
        <dbReference type="EMBL" id="GGK66685.1"/>
    </source>
</evidence>